<keyword evidence="2" id="KW-0472">Membrane</keyword>
<proteinExistence type="predicted"/>
<evidence type="ECO:0000313" key="4">
    <source>
        <dbReference type="Proteomes" id="UP000708208"/>
    </source>
</evidence>
<feature type="compositionally biased region" description="Basic and acidic residues" evidence="1">
    <location>
        <begin position="267"/>
        <end position="282"/>
    </location>
</feature>
<dbReference type="AlphaFoldDB" id="A0A8J2L0P0"/>
<protein>
    <submittedName>
        <fullName evidence="3">Uncharacterized protein</fullName>
    </submittedName>
</protein>
<feature type="region of interest" description="Disordered" evidence="1">
    <location>
        <begin position="235"/>
        <end position="382"/>
    </location>
</feature>
<feature type="compositionally biased region" description="Acidic residues" evidence="1">
    <location>
        <begin position="322"/>
        <end position="341"/>
    </location>
</feature>
<evidence type="ECO:0000313" key="3">
    <source>
        <dbReference type="EMBL" id="CAG7823552.1"/>
    </source>
</evidence>
<evidence type="ECO:0000256" key="1">
    <source>
        <dbReference type="SAM" id="MobiDB-lite"/>
    </source>
</evidence>
<feature type="compositionally biased region" description="Acidic residues" evidence="1">
    <location>
        <begin position="149"/>
        <end position="158"/>
    </location>
</feature>
<sequence>MSAPEETSLGRNEGSSGQEANASHSNDNNGNNQGNSSHAEGVRHRNGNQGFPSSAPTGNSSNQQGPRVTRNNPVIPPAVTDAAYQHQIRVVLVLVIALAVGFLYLQLEHQTLSPTRYKLIPTTTYEALQNSQKQPHHKISPKPPVTPDPESDLTDIEDDAPESESFIPEKFQLQAKYLSKVLQTIGDLSRKIEVGENITKPIGGIIEMRTEILKTEEEDEDVPEYMKELGSIINDIKKSKSPPGKRLPKFKPAIKKVPPPPPPPKPKPTEEEEKRRRTKEWDSFMDDLVEALYEGEQEEKLRKGIVDEPPASENKPKRFSMFDDDQEDDEFDLDEEDDDELTPYPPEHYEQLAKDPRTREAQKMFEDVIEDDDKDYEEELARERTRSTIFDDNKEIQESLALLKLMVEARKFVKAAKAMKEAQAKEQEEPNQSQGQDDENSAKPRFQDDNSYTL</sequence>
<feature type="compositionally biased region" description="Polar residues" evidence="1">
    <location>
        <begin position="9"/>
        <end position="19"/>
    </location>
</feature>
<feature type="compositionally biased region" description="Pro residues" evidence="1">
    <location>
        <begin position="257"/>
        <end position="266"/>
    </location>
</feature>
<feature type="region of interest" description="Disordered" evidence="1">
    <location>
        <begin position="416"/>
        <end position="454"/>
    </location>
</feature>
<feature type="compositionally biased region" description="Acidic residues" evidence="1">
    <location>
        <begin position="367"/>
        <end position="378"/>
    </location>
</feature>
<comment type="caution">
    <text evidence="3">The sequence shown here is derived from an EMBL/GenBank/DDBJ whole genome shotgun (WGS) entry which is preliminary data.</text>
</comment>
<feature type="compositionally biased region" description="Low complexity" evidence="1">
    <location>
        <begin position="20"/>
        <end position="39"/>
    </location>
</feature>
<dbReference type="Proteomes" id="UP000708208">
    <property type="component" value="Unassembled WGS sequence"/>
</dbReference>
<gene>
    <name evidence="3" type="ORF">AFUS01_LOCUS33763</name>
</gene>
<evidence type="ECO:0000256" key="2">
    <source>
        <dbReference type="SAM" id="Phobius"/>
    </source>
</evidence>
<keyword evidence="2" id="KW-0812">Transmembrane</keyword>
<feature type="compositionally biased region" description="Acidic residues" evidence="1">
    <location>
        <begin position="283"/>
        <end position="297"/>
    </location>
</feature>
<reference evidence="3" key="1">
    <citation type="submission" date="2021-06" db="EMBL/GenBank/DDBJ databases">
        <authorList>
            <person name="Hodson N. C."/>
            <person name="Mongue J. A."/>
            <person name="Jaron S. K."/>
        </authorList>
    </citation>
    <scope>NUCLEOTIDE SEQUENCE</scope>
</reference>
<feature type="compositionally biased region" description="Basic and acidic residues" evidence="1">
    <location>
        <begin position="418"/>
        <end position="428"/>
    </location>
</feature>
<feature type="transmembrane region" description="Helical" evidence="2">
    <location>
        <begin position="90"/>
        <end position="107"/>
    </location>
</feature>
<organism evidence="3 4">
    <name type="scientific">Allacma fusca</name>
    <dbReference type="NCBI Taxonomy" id="39272"/>
    <lineage>
        <taxon>Eukaryota</taxon>
        <taxon>Metazoa</taxon>
        <taxon>Ecdysozoa</taxon>
        <taxon>Arthropoda</taxon>
        <taxon>Hexapoda</taxon>
        <taxon>Collembola</taxon>
        <taxon>Symphypleona</taxon>
        <taxon>Sminthuridae</taxon>
        <taxon>Allacma</taxon>
    </lineage>
</organism>
<feature type="region of interest" description="Disordered" evidence="1">
    <location>
        <begin position="1"/>
        <end position="74"/>
    </location>
</feature>
<name>A0A8J2L0P0_9HEXA</name>
<accession>A0A8J2L0P0</accession>
<feature type="compositionally biased region" description="Basic and acidic residues" evidence="1">
    <location>
        <begin position="347"/>
        <end position="366"/>
    </location>
</feature>
<keyword evidence="2" id="KW-1133">Transmembrane helix</keyword>
<feature type="compositionally biased region" description="Polar residues" evidence="1">
    <location>
        <begin position="47"/>
        <end position="72"/>
    </location>
</feature>
<feature type="region of interest" description="Disordered" evidence="1">
    <location>
        <begin position="128"/>
        <end position="158"/>
    </location>
</feature>
<keyword evidence="4" id="KW-1185">Reference proteome</keyword>
<dbReference type="EMBL" id="CAJVCH010529862">
    <property type="protein sequence ID" value="CAG7823552.1"/>
    <property type="molecule type" value="Genomic_DNA"/>
</dbReference>